<evidence type="ECO:0000313" key="10">
    <source>
        <dbReference type="EMBL" id="MCX2720027.1"/>
    </source>
</evidence>
<evidence type="ECO:0000256" key="5">
    <source>
        <dbReference type="ARBA" id="ARBA00022840"/>
    </source>
</evidence>
<dbReference type="PROSITE" id="PS50893">
    <property type="entry name" value="ABC_TRANSPORTER_2"/>
    <property type="match status" value="1"/>
</dbReference>
<dbReference type="GO" id="GO:0016887">
    <property type="term" value="F:ATP hydrolysis activity"/>
    <property type="evidence" value="ECO:0007669"/>
    <property type="project" value="InterPro"/>
</dbReference>
<evidence type="ECO:0000256" key="7">
    <source>
        <dbReference type="ARBA" id="ARBA00023065"/>
    </source>
</evidence>
<keyword evidence="3" id="KW-0410">Iron transport</keyword>
<dbReference type="Proteomes" id="UP001207116">
    <property type="component" value="Unassembled WGS sequence"/>
</dbReference>
<feature type="domain" description="ABC transporter" evidence="9">
    <location>
        <begin position="1"/>
        <end position="234"/>
    </location>
</feature>
<dbReference type="SUPFAM" id="SSF52540">
    <property type="entry name" value="P-loop containing nucleoside triphosphate hydrolases"/>
    <property type="match status" value="1"/>
</dbReference>
<dbReference type="Pfam" id="PF00005">
    <property type="entry name" value="ABC_tran"/>
    <property type="match status" value="1"/>
</dbReference>
<keyword evidence="6" id="KW-0408">Iron</keyword>
<keyword evidence="11" id="KW-1185">Reference proteome</keyword>
<keyword evidence="4" id="KW-0547">Nucleotide-binding</keyword>
<dbReference type="PANTHER" id="PTHR42781">
    <property type="entry name" value="SPERMIDINE/PUTRESCINE IMPORT ATP-BINDING PROTEIN POTA"/>
    <property type="match status" value="1"/>
</dbReference>
<evidence type="ECO:0000256" key="2">
    <source>
        <dbReference type="ARBA" id="ARBA00022475"/>
    </source>
</evidence>
<evidence type="ECO:0000256" key="3">
    <source>
        <dbReference type="ARBA" id="ARBA00022496"/>
    </source>
</evidence>
<protein>
    <submittedName>
        <fullName evidence="10">ATP-binding cassette domain-containing protein</fullName>
    </submittedName>
</protein>
<proteinExistence type="predicted"/>
<evidence type="ECO:0000259" key="9">
    <source>
        <dbReference type="PROSITE" id="PS50893"/>
    </source>
</evidence>
<evidence type="ECO:0000256" key="4">
    <source>
        <dbReference type="ARBA" id="ARBA00022741"/>
    </source>
</evidence>
<keyword evidence="2" id="KW-1003">Cell membrane</keyword>
<evidence type="ECO:0000313" key="11">
    <source>
        <dbReference type="Proteomes" id="UP001207116"/>
    </source>
</evidence>
<gene>
    <name evidence="10" type="ORF">OO016_10480</name>
</gene>
<dbReference type="InterPro" id="IPR003593">
    <property type="entry name" value="AAA+_ATPase"/>
</dbReference>
<keyword evidence="8" id="KW-0472">Membrane</keyword>
<dbReference type="RefSeq" id="WP_266013404.1">
    <property type="nucleotide sequence ID" value="NZ_JAPFQP010000003.1"/>
</dbReference>
<name>A0AAE3SNR1_9FLAO</name>
<dbReference type="PROSITE" id="PS00211">
    <property type="entry name" value="ABC_TRANSPORTER_1"/>
    <property type="match status" value="1"/>
</dbReference>
<dbReference type="InterPro" id="IPR005116">
    <property type="entry name" value="Transp-assoc_OB_typ1"/>
</dbReference>
<evidence type="ECO:0000256" key="6">
    <source>
        <dbReference type="ARBA" id="ARBA00023004"/>
    </source>
</evidence>
<dbReference type="InterPro" id="IPR017871">
    <property type="entry name" value="ABC_transporter-like_CS"/>
</dbReference>
<dbReference type="EMBL" id="JAPFQP010000003">
    <property type="protein sequence ID" value="MCX2720027.1"/>
    <property type="molecule type" value="Genomic_DNA"/>
</dbReference>
<reference evidence="10" key="1">
    <citation type="submission" date="2022-11" db="EMBL/GenBank/DDBJ databases">
        <title>The characterization of three novel Bacteroidetes species and genomic analysis of their roles in tidal elemental geochemical cycles.</title>
        <authorList>
            <person name="Ma K.-J."/>
        </authorList>
    </citation>
    <scope>NUCLEOTIDE SEQUENCE</scope>
    <source>
        <strain evidence="10">M415</strain>
    </source>
</reference>
<dbReference type="Gene3D" id="3.40.50.300">
    <property type="entry name" value="P-loop containing nucleotide triphosphate hydrolases"/>
    <property type="match status" value="1"/>
</dbReference>
<keyword evidence="1" id="KW-0813">Transport</keyword>
<dbReference type="SMART" id="SM00382">
    <property type="entry name" value="AAA"/>
    <property type="match status" value="1"/>
</dbReference>
<sequence length="292" mass="32529">MISLDIHKSLRAEGGVMDLRVNIYIEKGEWVTLYGPSGVGKTSTLRMLAGLMKPDEGSISVSDTPWFDSAKRVNLKPGLRNIGYVFQDFALFPNMTVRQNLEYARKKGGNGNLLNVVLEMIELGELQDQKPASLSGGQKQRVALARALVQEPKVLLLDEPLSALDPAMRMKLQEYLGKVHREFELTTLLVSHDISEISRLSDTVLVMEKGRVVKKGKPSEVFFKQQLSGKFKFTGKVISIEKADLMYVVHVLVQEQAVRVIATAEEVTDLKPGDQVMVASKAFNPLLYKLDI</sequence>
<dbReference type="InterPro" id="IPR050093">
    <property type="entry name" value="ABC_SmlMolc_Importer"/>
</dbReference>
<keyword evidence="7" id="KW-0406">Ion transport</keyword>
<dbReference type="CDD" id="cd03259">
    <property type="entry name" value="ABC_Carb_Solutes_like"/>
    <property type="match status" value="1"/>
</dbReference>
<dbReference type="PANTHER" id="PTHR42781:SF4">
    <property type="entry name" value="SPERMIDINE_PUTRESCINE IMPORT ATP-BINDING PROTEIN POTA"/>
    <property type="match status" value="1"/>
</dbReference>
<dbReference type="GO" id="GO:0005524">
    <property type="term" value="F:ATP binding"/>
    <property type="evidence" value="ECO:0007669"/>
    <property type="project" value="UniProtKB-KW"/>
</dbReference>
<accession>A0AAE3SNR1</accession>
<evidence type="ECO:0000256" key="8">
    <source>
        <dbReference type="ARBA" id="ARBA00023136"/>
    </source>
</evidence>
<keyword evidence="5 10" id="KW-0067">ATP-binding</keyword>
<evidence type="ECO:0000256" key="1">
    <source>
        <dbReference type="ARBA" id="ARBA00022448"/>
    </source>
</evidence>
<comment type="caution">
    <text evidence="10">The sequence shown here is derived from an EMBL/GenBank/DDBJ whole genome shotgun (WGS) entry which is preliminary data.</text>
</comment>
<dbReference type="GO" id="GO:0015408">
    <property type="term" value="F:ABC-type ferric iron transporter activity"/>
    <property type="evidence" value="ECO:0007669"/>
    <property type="project" value="InterPro"/>
</dbReference>
<dbReference type="InterPro" id="IPR027417">
    <property type="entry name" value="P-loop_NTPase"/>
</dbReference>
<dbReference type="InterPro" id="IPR015853">
    <property type="entry name" value="ABC_transpr_FbpC"/>
</dbReference>
<dbReference type="GO" id="GO:0016020">
    <property type="term" value="C:membrane"/>
    <property type="evidence" value="ECO:0007669"/>
    <property type="project" value="InterPro"/>
</dbReference>
<dbReference type="Pfam" id="PF03459">
    <property type="entry name" value="TOBE"/>
    <property type="match status" value="1"/>
</dbReference>
<dbReference type="InterPro" id="IPR003439">
    <property type="entry name" value="ABC_transporter-like_ATP-bd"/>
</dbReference>
<organism evidence="10 11">
    <name type="scientific">Lentiprolixibacter aurantiacus</name>
    <dbReference type="NCBI Taxonomy" id="2993939"/>
    <lineage>
        <taxon>Bacteria</taxon>
        <taxon>Pseudomonadati</taxon>
        <taxon>Bacteroidota</taxon>
        <taxon>Flavobacteriia</taxon>
        <taxon>Flavobacteriales</taxon>
        <taxon>Flavobacteriaceae</taxon>
        <taxon>Lentiprolixibacter</taxon>
    </lineage>
</organism>
<dbReference type="AlphaFoldDB" id="A0AAE3SNR1"/>